<dbReference type="InterPro" id="IPR000283">
    <property type="entry name" value="NADH_UbQ_OxRdtase_75kDa_su_CS"/>
</dbReference>
<evidence type="ECO:0000256" key="5">
    <source>
        <dbReference type="ARBA" id="ARBA00022967"/>
    </source>
</evidence>
<dbReference type="Pfam" id="PF22151">
    <property type="entry name" value="Fer4_NDSU1"/>
    <property type="match status" value="1"/>
</dbReference>
<dbReference type="Gene3D" id="3.40.228.10">
    <property type="entry name" value="Dimethylsulfoxide Reductase, domain 2"/>
    <property type="match status" value="1"/>
</dbReference>
<dbReference type="GO" id="GO:0016020">
    <property type="term" value="C:membrane"/>
    <property type="evidence" value="ECO:0007669"/>
    <property type="project" value="InterPro"/>
</dbReference>
<dbReference type="Pfam" id="PF22117">
    <property type="entry name" value="Fer4_Nqo3"/>
    <property type="match status" value="1"/>
</dbReference>
<dbReference type="InterPro" id="IPR010228">
    <property type="entry name" value="NADH_UbQ_OxRdtase_Gsu"/>
</dbReference>
<evidence type="ECO:0000259" key="13">
    <source>
        <dbReference type="PROSITE" id="PS51839"/>
    </source>
</evidence>
<evidence type="ECO:0000313" key="15">
    <source>
        <dbReference type="Proteomes" id="UP000315252"/>
    </source>
</evidence>
<dbReference type="Gene3D" id="3.40.50.740">
    <property type="match status" value="2"/>
</dbReference>
<dbReference type="InterPro" id="IPR036010">
    <property type="entry name" value="2Fe-2S_ferredoxin-like_sf"/>
</dbReference>
<keyword evidence="8 10" id="KW-0520">NAD</keyword>
<comment type="catalytic activity">
    <reaction evidence="9 10">
        <text>a quinone + NADH + 5 H(+)(in) = a quinol + NAD(+) + 4 H(+)(out)</text>
        <dbReference type="Rhea" id="RHEA:57888"/>
        <dbReference type="ChEBI" id="CHEBI:15378"/>
        <dbReference type="ChEBI" id="CHEBI:24646"/>
        <dbReference type="ChEBI" id="CHEBI:57540"/>
        <dbReference type="ChEBI" id="CHEBI:57945"/>
        <dbReference type="ChEBI" id="CHEBI:132124"/>
    </reaction>
</comment>
<dbReference type="FunFam" id="3.30.70.20:FF:000002">
    <property type="entry name" value="NADH-ubiquinone oxidoreductase 75 kDa subunit"/>
    <property type="match status" value="1"/>
</dbReference>
<evidence type="ECO:0000313" key="14">
    <source>
        <dbReference type="EMBL" id="TQV79102.1"/>
    </source>
</evidence>
<dbReference type="PROSITE" id="PS00641">
    <property type="entry name" value="COMPLEX1_75K_1"/>
    <property type="match status" value="1"/>
</dbReference>
<proteinExistence type="inferred from homology"/>
<dbReference type="NCBIfam" id="TIGR01973">
    <property type="entry name" value="NuoG"/>
    <property type="match status" value="1"/>
</dbReference>
<name>A0A545TPF7_9PROT</name>
<dbReference type="PANTHER" id="PTHR43105:SF13">
    <property type="entry name" value="NADH-UBIQUINONE OXIDOREDUCTASE 75 KDA SUBUNIT, MITOCHONDRIAL"/>
    <property type="match status" value="1"/>
</dbReference>
<accession>A0A545TPF7</accession>
<reference evidence="14 15" key="1">
    <citation type="submission" date="2019-06" db="EMBL/GenBank/DDBJ databases">
        <title>Whole genome sequence for Rhodospirillaceae sp. R148.</title>
        <authorList>
            <person name="Wang G."/>
        </authorList>
    </citation>
    <scope>NUCLEOTIDE SEQUENCE [LARGE SCALE GENOMIC DNA]</scope>
    <source>
        <strain evidence="14 15">R148</strain>
    </source>
</reference>
<comment type="similarity">
    <text evidence="2 10">Belongs to the complex I 75 kDa subunit family.</text>
</comment>
<keyword evidence="4 10" id="KW-0479">Metal-binding</keyword>
<dbReference type="Gene3D" id="3.10.20.740">
    <property type="match status" value="1"/>
</dbReference>
<dbReference type="SUPFAM" id="SSF54292">
    <property type="entry name" value="2Fe-2S ferredoxin-like"/>
    <property type="match status" value="1"/>
</dbReference>
<organism evidence="14 15">
    <name type="scientific">Denitrobaculum tricleocarpae</name>
    <dbReference type="NCBI Taxonomy" id="2591009"/>
    <lineage>
        <taxon>Bacteria</taxon>
        <taxon>Pseudomonadati</taxon>
        <taxon>Pseudomonadota</taxon>
        <taxon>Alphaproteobacteria</taxon>
        <taxon>Rhodospirillales</taxon>
        <taxon>Rhodospirillaceae</taxon>
        <taxon>Denitrobaculum</taxon>
    </lineage>
</organism>
<dbReference type="InterPro" id="IPR015405">
    <property type="entry name" value="NDUFS1-like_C"/>
</dbReference>
<feature type="domain" description="2Fe-2S ferredoxin-type" evidence="11">
    <location>
        <begin position="2"/>
        <end position="78"/>
    </location>
</feature>
<dbReference type="PROSITE" id="PS51669">
    <property type="entry name" value="4FE4S_MOW_BIS_MGD"/>
    <property type="match status" value="1"/>
</dbReference>
<evidence type="ECO:0000256" key="4">
    <source>
        <dbReference type="ARBA" id="ARBA00022723"/>
    </source>
</evidence>
<comment type="function">
    <text evidence="10">NDH-1 shuttles electrons from NADH, via FMN and iron-sulfur (Fe-S) centers, to quinones in the respiratory chain. Couples the redox reaction to proton translocation (for every two electrons transferred, four hydrogen ions are translocated across the cytoplasmic membrane), and thus conserves the redox energy in a proton gradient.</text>
</comment>
<dbReference type="PROSITE" id="PS51257">
    <property type="entry name" value="PROKAR_LIPOPROTEIN"/>
    <property type="match status" value="1"/>
</dbReference>
<evidence type="ECO:0000256" key="3">
    <source>
        <dbReference type="ARBA" id="ARBA00022485"/>
    </source>
</evidence>
<dbReference type="GO" id="GO:0046872">
    <property type="term" value="F:metal ion binding"/>
    <property type="evidence" value="ECO:0007669"/>
    <property type="project" value="UniProtKB-UniRule"/>
</dbReference>
<dbReference type="InterPro" id="IPR019574">
    <property type="entry name" value="NADH_UbQ_OxRdtase_Gsu_4Fe4S-bd"/>
</dbReference>
<keyword evidence="6 10" id="KW-0408">Iron</keyword>
<dbReference type="InterPro" id="IPR006656">
    <property type="entry name" value="Mopterin_OxRdtase"/>
</dbReference>
<evidence type="ECO:0000256" key="1">
    <source>
        <dbReference type="ARBA" id="ARBA00001966"/>
    </source>
</evidence>
<dbReference type="PROSITE" id="PS00642">
    <property type="entry name" value="COMPLEX1_75K_2"/>
    <property type="match status" value="1"/>
</dbReference>
<dbReference type="InterPro" id="IPR006963">
    <property type="entry name" value="Mopterin_OxRdtase_4Fe-4S_dom"/>
</dbReference>
<comment type="cofactor">
    <cofactor evidence="10">
        <name>[2Fe-2S] cluster</name>
        <dbReference type="ChEBI" id="CHEBI:190135"/>
    </cofactor>
    <text evidence="10">Binds 1 [2Fe-2S] cluster per subunit.</text>
</comment>
<dbReference type="GO" id="GO:0051537">
    <property type="term" value="F:2 iron, 2 sulfur cluster binding"/>
    <property type="evidence" value="ECO:0007669"/>
    <property type="project" value="UniProtKB-UniRule"/>
</dbReference>
<sequence length="687" mass="74072">MPKLTIDDREIEVPNGLTVLQACELAGVEIPRFCYHERLSVAGNCRMCLVEMERAPKPIASCAMPVGEGMVIKTDTPTVHKARKGVMEFLLINHPLDCPICDQGGECDLQDQAMAFGFDRSRYTENKRAVKEKYMGPLIKTIMTRCIQCTRCVRFSTEIAGVEEIGLVNRGEHAEITTLEKAVDSELSGNLVDVCPVGALTSKPYAFSARPWELRKTNSVDVMDAVGSNIRVDTRGREVMRVLPRLHEGINEEWIADKTRHACDGLGRQRIDQPYVRRDGKLTPASWEEAFGAIAAKVKGLSGDRMAAIAGDLCDTESMFALKQLMNGLGSENLDCRQDGAKLDSSTRAAYLFNSGIAGIEETDAVLLVGTNPRWEAPLINARLRKRFLASGLKVAAIGAQADLSYPVEYLGAGGETLKDVAEGRSSFSEVLKSAERPMIIVGMGALARADGGAVLALARKIADDFGMVSGDWNGFNVLHTAAARVGGMDVGFLPGEAGRDLDGILDGAGTGEIELVYLLGADEIDMERLGTAFVVYQGHHGDAGAHRADVVLPGAAYTEKNGTYVNTEGRVQLGRLAGFPPGDAREDWTILRALSAQLGEALPYDNLGQLRAKLIEANPVFAVVDQAQPGSWKAFGSEGDLDSAPFISPVTNYYMTDPISRASDTMAKCTETFVLGKQEGATETDG</sequence>
<dbReference type="PANTHER" id="PTHR43105">
    <property type="entry name" value="RESPIRATORY NITRATE REDUCTASE"/>
    <property type="match status" value="1"/>
</dbReference>
<keyword evidence="15" id="KW-1185">Reference proteome</keyword>
<feature type="domain" description="4Fe-4S Mo/W bis-MGD-type" evidence="12">
    <location>
        <begin position="214"/>
        <end position="270"/>
    </location>
</feature>
<keyword evidence="3 10" id="KW-0004">4Fe-4S</keyword>
<dbReference type="InterPro" id="IPR050123">
    <property type="entry name" value="Prok_molybdopt-oxidoreductase"/>
</dbReference>
<dbReference type="InterPro" id="IPR054351">
    <property type="entry name" value="NADH_UbQ_OxRdtase_ferredoxin"/>
</dbReference>
<protein>
    <recommendedName>
        <fullName evidence="10">NADH-quinone oxidoreductase</fullName>
        <ecNumber evidence="10">7.1.1.-</ecNumber>
    </recommendedName>
</protein>
<evidence type="ECO:0000259" key="12">
    <source>
        <dbReference type="PROSITE" id="PS51669"/>
    </source>
</evidence>
<dbReference type="SMART" id="SM00929">
    <property type="entry name" value="NADH-G_4Fe-4S_3"/>
    <property type="match status" value="1"/>
</dbReference>
<dbReference type="OrthoDB" id="9803192at2"/>
<keyword evidence="5 10" id="KW-1278">Translocase</keyword>
<gene>
    <name evidence="14" type="ORF">FKG95_15650</name>
</gene>
<dbReference type="CDD" id="cd00207">
    <property type="entry name" value="fer2"/>
    <property type="match status" value="1"/>
</dbReference>
<keyword evidence="10" id="KW-0874">Quinone</keyword>
<dbReference type="GO" id="GO:0008137">
    <property type="term" value="F:NADH dehydrogenase (ubiquinone) activity"/>
    <property type="evidence" value="ECO:0007669"/>
    <property type="project" value="UniProtKB-UniRule"/>
</dbReference>
<dbReference type="GO" id="GO:0042773">
    <property type="term" value="P:ATP synthesis coupled electron transport"/>
    <property type="evidence" value="ECO:0007669"/>
    <property type="project" value="InterPro"/>
</dbReference>
<evidence type="ECO:0000259" key="11">
    <source>
        <dbReference type="PROSITE" id="PS51085"/>
    </source>
</evidence>
<dbReference type="Gene3D" id="3.30.70.20">
    <property type="match status" value="1"/>
</dbReference>
<dbReference type="SUPFAM" id="SSF54862">
    <property type="entry name" value="4Fe-4S ferredoxins"/>
    <property type="match status" value="1"/>
</dbReference>
<dbReference type="Pfam" id="PF00384">
    <property type="entry name" value="Molybdopterin"/>
    <property type="match status" value="1"/>
</dbReference>
<evidence type="ECO:0000256" key="9">
    <source>
        <dbReference type="ARBA" id="ARBA00047712"/>
    </source>
</evidence>
<dbReference type="RefSeq" id="WP_142897326.1">
    <property type="nucleotide sequence ID" value="NZ_ML660056.1"/>
</dbReference>
<dbReference type="FunFam" id="3.10.20.740:FF:000001">
    <property type="entry name" value="NADH-quinone oxidoreductase subunit G"/>
    <property type="match status" value="1"/>
</dbReference>
<evidence type="ECO:0000256" key="2">
    <source>
        <dbReference type="ARBA" id="ARBA00005404"/>
    </source>
</evidence>
<dbReference type="CDD" id="cd02773">
    <property type="entry name" value="MopB_Res-Cmplx1_Nad11"/>
    <property type="match status" value="1"/>
</dbReference>
<dbReference type="PROSITE" id="PS51839">
    <property type="entry name" value="4FE4S_HC3"/>
    <property type="match status" value="1"/>
</dbReference>
<dbReference type="EC" id="7.1.1.-" evidence="10"/>
<dbReference type="InterPro" id="IPR001041">
    <property type="entry name" value="2Fe-2S_ferredoxin-type"/>
</dbReference>
<dbReference type="EMBL" id="VHSH01000005">
    <property type="protein sequence ID" value="TQV79102.1"/>
    <property type="molecule type" value="Genomic_DNA"/>
</dbReference>
<keyword evidence="14" id="KW-0560">Oxidoreductase</keyword>
<evidence type="ECO:0000256" key="8">
    <source>
        <dbReference type="ARBA" id="ARBA00023027"/>
    </source>
</evidence>
<comment type="caution">
    <text evidence="14">The sequence shown here is derived from an EMBL/GenBank/DDBJ whole genome shotgun (WGS) entry which is preliminary data.</text>
</comment>
<feature type="domain" description="4Fe-4S His(Cys)3-ligated-type" evidence="13">
    <location>
        <begin position="78"/>
        <end position="117"/>
    </location>
</feature>
<dbReference type="GO" id="GO:0016651">
    <property type="term" value="F:oxidoreductase activity, acting on NAD(P)H"/>
    <property type="evidence" value="ECO:0007669"/>
    <property type="project" value="InterPro"/>
</dbReference>
<dbReference type="Pfam" id="PF10588">
    <property type="entry name" value="NADH-G_4Fe-4S_3"/>
    <property type="match status" value="1"/>
</dbReference>
<dbReference type="GO" id="GO:0048038">
    <property type="term" value="F:quinone binding"/>
    <property type="evidence" value="ECO:0007669"/>
    <property type="project" value="UniProtKB-UniRule"/>
</dbReference>
<dbReference type="PROSITE" id="PS51085">
    <property type="entry name" value="2FE2S_FER_2"/>
    <property type="match status" value="1"/>
</dbReference>
<comment type="cofactor">
    <cofactor evidence="1 10">
        <name>[4Fe-4S] cluster</name>
        <dbReference type="ChEBI" id="CHEBI:49883"/>
    </cofactor>
</comment>
<dbReference type="AlphaFoldDB" id="A0A545TPF7"/>
<evidence type="ECO:0000256" key="6">
    <source>
        <dbReference type="ARBA" id="ARBA00023004"/>
    </source>
</evidence>
<evidence type="ECO:0000256" key="10">
    <source>
        <dbReference type="RuleBase" id="RU003525"/>
    </source>
</evidence>
<evidence type="ECO:0000256" key="7">
    <source>
        <dbReference type="ARBA" id="ARBA00023014"/>
    </source>
</evidence>
<dbReference type="GO" id="GO:0051539">
    <property type="term" value="F:4 iron, 4 sulfur cluster binding"/>
    <property type="evidence" value="ECO:0007669"/>
    <property type="project" value="UniProtKB-KW"/>
</dbReference>
<keyword evidence="7 10" id="KW-0411">Iron-sulfur</keyword>
<keyword evidence="10" id="KW-0001">2Fe-2S</keyword>
<dbReference type="Pfam" id="PF13510">
    <property type="entry name" value="Fer2_4"/>
    <property type="match status" value="1"/>
</dbReference>
<dbReference type="PROSITE" id="PS00643">
    <property type="entry name" value="COMPLEX1_75K_3"/>
    <property type="match status" value="1"/>
</dbReference>
<dbReference type="Proteomes" id="UP000315252">
    <property type="component" value="Unassembled WGS sequence"/>
</dbReference>
<dbReference type="Pfam" id="PF09326">
    <property type="entry name" value="NADH_dhqG_C"/>
    <property type="match status" value="1"/>
</dbReference>
<dbReference type="SUPFAM" id="SSF53706">
    <property type="entry name" value="Formate dehydrogenase/DMSO reductase, domains 1-3"/>
    <property type="match status" value="1"/>
</dbReference>